<keyword evidence="2" id="KW-0547">Nucleotide-binding</keyword>
<dbReference type="GO" id="GO:0005524">
    <property type="term" value="F:ATP binding"/>
    <property type="evidence" value="ECO:0007669"/>
    <property type="project" value="UniProtKB-KW"/>
</dbReference>
<accession>A0A931AAS9</accession>
<evidence type="ECO:0000256" key="1">
    <source>
        <dbReference type="ARBA" id="ARBA00022448"/>
    </source>
</evidence>
<feature type="domain" description="ABC transporter" evidence="5">
    <location>
        <begin position="34"/>
        <end position="289"/>
    </location>
</feature>
<keyword evidence="3 6" id="KW-0067">ATP-binding</keyword>
<evidence type="ECO:0000256" key="2">
    <source>
        <dbReference type="ARBA" id="ARBA00022741"/>
    </source>
</evidence>
<dbReference type="Proteomes" id="UP000605361">
    <property type="component" value="Unassembled WGS sequence"/>
</dbReference>
<feature type="compositionally biased region" description="Basic and acidic residues" evidence="4">
    <location>
        <begin position="294"/>
        <end position="308"/>
    </location>
</feature>
<dbReference type="InterPro" id="IPR003439">
    <property type="entry name" value="ABC_transporter-like_ATP-bd"/>
</dbReference>
<dbReference type="InterPro" id="IPR017871">
    <property type="entry name" value="ABC_transporter-like_CS"/>
</dbReference>
<proteinExistence type="predicted"/>
<gene>
    <name evidence="6" type="ORF">ITP53_18895</name>
</gene>
<feature type="region of interest" description="Disordered" evidence="4">
    <location>
        <begin position="1"/>
        <end position="23"/>
    </location>
</feature>
<evidence type="ECO:0000313" key="6">
    <source>
        <dbReference type="EMBL" id="MBF8187764.1"/>
    </source>
</evidence>
<evidence type="ECO:0000256" key="4">
    <source>
        <dbReference type="SAM" id="MobiDB-lite"/>
    </source>
</evidence>
<dbReference type="GO" id="GO:0016887">
    <property type="term" value="F:ATP hydrolysis activity"/>
    <property type="evidence" value="ECO:0007669"/>
    <property type="project" value="InterPro"/>
</dbReference>
<dbReference type="NCBIfam" id="TIGR01727">
    <property type="entry name" value="oligo_HPY"/>
    <property type="match status" value="1"/>
</dbReference>
<dbReference type="SUPFAM" id="SSF52540">
    <property type="entry name" value="P-loop containing nucleoside triphosphate hydrolases"/>
    <property type="match status" value="1"/>
</dbReference>
<dbReference type="CDD" id="cd03257">
    <property type="entry name" value="ABC_NikE_OppD_transporters"/>
    <property type="match status" value="1"/>
</dbReference>
<dbReference type="GO" id="GO:0055085">
    <property type="term" value="P:transmembrane transport"/>
    <property type="evidence" value="ECO:0007669"/>
    <property type="project" value="UniProtKB-ARBA"/>
</dbReference>
<dbReference type="PANTHER" id="PTHR43776:SF8">
    <property type="entry name" value="ABC TRANSPORTER, ATP-BINDING PROTEIN"/>
    <property type="match status" value="1"/>
</dbReference>
<dbReference type="Pfam" id="PF00005">
    <property type="entry name" value="ABC_tran"/>
    <property type="match status" value="1"/>
</dbReference>
<protein>
    <submittedName>
        <fullName evidence="6">ABC transporter ATP-binding protein</fullName>
    </submittedName>
</protein>
<evidence type="ECO:0000256" key="3">
    <source>
        <dbReference type="ARBA" id="ARBA00022840"/>
    </source>
</evidence>
<dbReference type="InterPro" id="IPR003593">
    <property type="entry name" value="AAA+_ATPase"/>
</dbReference>
<dbReference type="InterPro" id="IPR027417">
    <property type="entry name" value="P-loop_NTPase"/>
</dbReference>
<keyword evidence="1" id="KW-0813">Transport</keyword>
<sequence length="359" mass="39392">MLRGAARALRRRGGRSRVPAERRARSGGDLMIVLEGRNLTKYFTAARGPRGRLGRRPPVRAVDDVSIALRAGSVTALVGESGCGKSTVARLLAQVYPATSGEVLLRGEPVRAHRGPAFRDYRRQVQLIFQDPFASLNPFHRVRYHLARPLRLHGHARSAAHERELVAELLERVSLTPVEQFMDKLPHELSGGQRQRVAIARALAVRPVALIADEPVSMLDVSIRLGVLRLLERLADESGLALLYITHDIASARYFASDITVMYAGRLIESGPGEELTQGARHPYTRLLLESAPDPDRVAPARGERHGEPPSLIDPPGGCRFHPRCPVALPVCGSEAPGRTELGEGRWVHCWQAESALTP</sequence>
<dbReference type="InterPro" id="IPR050319">
    <property type="entry name" value="ABC_transp_ATP-bind"/>
</dbReference>
<comment type="caution">
    <text evidence="6">The sequence shown here is derived from an EMBL/GenBank/DDBJ whole genome shotgun (WGS) entry which is preliminary data.</text>
</comment>
<dbReference type="Pfam" id="PF08352">
    <property type="entry name" value="oligo_HPY"/>
    <property type="match status" value="1"/>
</dbReference>
<dbReference type="Gene3D" id="3.40.50.300">
    <property type="entry name" value="P-loop containing nucleotide triphosphate hydrolases"/>
    <property type="match status" value="1"/>
</dbReference>
<dbReference type="SMART" id="SM00382">
    <property type="entry name" value="AAA"/>
    <property type="match status" value="1"/>
</dbReference>
<feature type="region of interest" description="Disordered" evidence="4">
    <location>
        <begin position="293"/>
        <end position="315"/>
    </location>
</feature>
<dbReference type="PROSITE" id="PS00211">
    <property type="entry name" value="ABC_TRANSPORTER_1"/>
    <property type="match status" value="1"/>
</dbReference>
<organism evidence="6 7">
    <name type="scientific">Nonomuraea cypriaca</name>
    <dbReference type="NCBI Taxonomy" id="1187855"/>
    <lineage>
        <taxon>Bacteria</taxon>
        <taxon>Bacillati</taxon>
        <taxon>Actinomycetota</taxon>
        <taxon>Actinomycetes</taxon>
        <taxon>Streptosporangiales</taxon>
        <taxon>Streptosporangiaceae</taxon>
        <taxon>Nonomuraea</taxon>
    </lineage>
</organism>
<dbReference type="PANTHER" id="PTHR43776">
    <property type="entry name" value="TRANSPORT ATP-BINDING PROTEIN"/>
    <property type="match status" value="1"/>
</dbReference>
<reference evidence="6" key="1">
    <citation type="submission" date="2020-11" db="EMBL/GenBank/DDBJ databases">
        <title>Whole-genome analyses of Nonomuraea sp. K274.</title>
        <authorList>
            <person name="Veyisoglu A."/>
        </authorList>
    </citation>
    <scope>NUCLEOTIDE SEQUENCE</scope>
    <source>
        <strain evidence="6">K274</strain>
    </source>
</reference>
<dbReference type="GO" id="GO:0015833">
    <property type="term" value="P:peptide transport"/>
    <property type="evidence" value="ECO:0007669"/>
    <property type="project" value="InterPro"/>
</dbReference>
<evidence type="ECO:0000313" key="7">
    <source>
        <dbReference type="Proteomes" id="UP000605361"/>
    </source>
</evidence>
<name>A0A931AAS9_9ACTN</name>
<keyword evidence="7" id="KW-1185">Reference proteome</keyword>
<dbReference type="InterPro" id="IPR013563">
    <property type="entry name" value="Oligopep_ABC_C"/>
</dbReference>
<dbReference type="AlphaFoldDB" id="A0A931AAS9"/>
<dbReference type="PROSITE" id="PS50893">
    <property type="entry name" value="ABC_TRANSPORTER_2"/>
    <property type="match status" value="1"/>
</dbReference>
<dbReference type="EMBL" id="JADOGI010000052">
    <property type="protein sequence ID" value="MBF8187764.1"/>
    <property type="molecule type" value="Genomic_DNA"/>
</dbReference>
<evidence type="ECO:0000259" key="5">
    <source>
        <dbReference type="PROSITE" id="PS50893"/>
    </source>
</evidence>